<dbReference type="Gene3D" id="1.10.510.10">
    <property type="entry name" value="Transferase(Phosphotransferase) domain 1"/>
    <property type="match status" value="2"/>
</dbReference>
<feature type="transmembrane region" description="Helical" evidence="15">
    <location>
        <begin position="446"/>
        <end position="469"/>
    </location>
</feature>
<keyword evidence="10 15" id="KW-1133">Transmembrane helix</keyword>
<keyword evidence="16" id="KW-0732">Signal</keyword>
<dbReference type="OrthoDB" id="4062651at2759"/>
<dbReference type="PROSITE" id="PS00108">
    <property type="entry name" value="PROTEIN_KINASE_ST"/>
    <property type="match status" value="1"/>
</dbReference>
<keyword evidence="7 14" id="KW-0547">Nucleotide-binding</keyword>
<evidence type="ECO:0000256" key="3">
    <source>
        <dbReference type="ARBA" id="ARBA00022614"/>
    </source>
</evidence>
<dbReference type="InterPro" id="IPR011009">
    <property type="entry name" value="Kinase-like_dom_sf"/>
</dbReference>
<evidence type="ECO:0000313" key="18">
    <source>
        <dbReference type="EMBL" id="CAD6268141.1"/>
    </source>
</evidence>
<evidence type="ECO:0000256" key="13">
    <source>
        <dbReference type="ARBA" id="ARBA00023180"/>
    </source>
</evidence>
<keyword evidence="6" id="KW-0677">Repeat</keyword>
<organism evidence="18 19">
    <name type="scientific">Miscanthus lutarioriparius</name>
    <dbReference type="NCBI Taxonomy" id="422564"/>
    <lineage>
        <taxon>Eukaryota</taxon>
        <taxon>Viridiplantae</taxon>
        <taxon>Streptophyta</taxon>
        <taxon>Embryophyta</taxon>
        <taxon>Tracheophyta</taxon>
        <taxon>Spermatophyta</taxon>
        <taxon>Magnoliopsida</taxon>
        <taxon>Liliopsida</taxon>
        <taxon>Poales</taxon>
        <taxon>Poaceae</taxon>
        <taxon>PACMAD clade</taxon>
        <taxon>Panicoideae</taxon>
        <taxon>Andropogonodae</taxon>
        <taxon>Andropogoneae</taxon>
        <taxon>Saccharinae</taxon>
        <taxon>Miscanthus</taxon>
    </lineage>
</organism>
<evidence type="ECO:0000313" key="19">
    <source>
        <dbReference type="Proteomes" id="UP000604825"/>
    </source>
</evidence>
<evidence type="ECO:0000259" key="17">
    <source>
        <dbReference type="PROSITE" id="PS50011"/>
    </source>
</evidence>
<dbReference type="EMBL" id="CAJGYO010000014">
    <property type="protein sequence ID" value="CAD6268141.1"/>
    <property type="molecule type" value="Genomic_DNA"/>
</dbReference>
<evidence type="ECO:0000256" key="15">
    <source>
        <dbReference type="SAM" id="Phobius"/>
    </source>
</evidence>
<keyword evidence="5 15" id="KW-0812">Transmembrane</keyword>
<dbReference type="Pfam" id="PF00560">
    <property type="entry name" value="LRR_1"/>
    <property type="match status" value="3"/>
</dbReference>
<dbReference type="GO" id="GO:0005524">
    <property type="term" value="F:ATP binding"/>
    <property type="evidence" value="ECO:0007669"/>
    <property type="project" value="UniProtKB-UniRule"/>
</dbReference>
<evidence type="ECO:0000256" key="14">
    <source>
        <dbReference type="PROSITE-ProRule" id="PRU10141"/>
    </source>
</evidence>
<keyword evidence="12" id="KW-0675">Receptor</keyword>
<keyword evidence="19" id="KW-1185">Reference proteome</keyword>
<accession>A0A811RDQ3</accession>
<dbReference type="InterPro" id="IPR001611">
    <property type="entry name" value="Leu-rich_rpt"/>
</dbReference>
<dbReference type="PROSITE" id="PS51450">
    <property type="entry name" value="LRR"/>
    <property type="match status" value="1"/>
</dbReference>
<comment type="subcellular location">
    <subcellularLocation>
        <location evidence="1">Cell membrane</location>
        <topology evidence="1">Single-pass membrane protein</topology>
    </subcellularLocation>
</comment>
<dbReference type="SUPFAM" id="SSF52058">
    <property type="entry name" value="L domain-like"/>
    <property type="match status" value="1"/>
</dbReference>
<dbReference type="InterPro" id="IPR050647">
    <property type="entry name" value="Plant_LRR-RLKs"/>
</dbReference>
<feature type="binding site" evidence="14">
    <location>
        <position position="570"/>
    </location>
    <ligand>
        <name>ATP</name>
        <dbReference type="ChEBI" id="CHEBI:30616"/>
    </ligand>
</feature>
<dbReference type="Pfam" id="PF07714">
    <property type="entry name" value="PK_Tyr_Ser-Thr"/>
    <property type="match status" value="1"/>
</dbReference>
<dbReference type="InterPro" id="IPR003591">
    <property type="entry name" value="Leu-rich_rpt_typical-subtyp"/>
</dbReference>
<evidence type="ECO:0000256" key="6">
    <source>
        <dbReference type="ARBA" id="ARBA00022737"/>
    </source>
</evidence>
<keyword evidence="13" id="KW-0325">Glycoprotein</keyword>
<evidence type="ECO:0000256" key="4">
    <source>
        <dbReference type="ARBA" id="ARBA00022679"/>
    </source>
</evidence>
<keyword evidence="9 14" id="KW-0067">ATP-binding</keyword>
<evidence type="ECO:0000256" key="16">
    <source>
        <dbReference type="SAM" id="SignalP"/>
    </source>
</evidence>
<dbReference type="SMART" id="SM00220">
    <property type="entry name" value="S_TKc"/>
    <property type="match status" value="1"/>
</dbReference>
<proteinExistence type="predicted"/>
<reference evidence="18" key="1">
    <citation type="submission" date="2020-10" db="EMBL/GenBank/DDBJ databases">
        <authorList>
            <person name="Han B."/>
            <person name="Lu T."/>
            <person name="Zhao Q."/>
            <person name="Huang X."/>
            <person name="Zhao Y."/>
        </authorList>
    </citation>
    <scope>NUCLEOTIDE SEQUENCE</scope>
</reference>
<evidence type="ECO:0000256" key="5">
    <source>
        <dbReference type="ARBA" id="ARBA00022692"/>
    </source>
</evidence>
<keyword evidence="3" id="KW-0433">Leucine-rich repeat</keyword>
<dbReference type="InterPro" id="IPR008271">
    <property type="entry name" value="Ser/Thr_kinase_AS"/>
</dbReference>
<dbReference type="PROSITE" id="PS00107">
    <property type="entry name" value="PROTEIN_KINASE_ATP"/>
    <property type="match status" value="1"/>
</dbReference>
<feature type="signal peptide" evidence="16">
    <location>
        <begin position="1"/>
        <end position="37"/>
    </location>
</feature>
<feature type="chain" id="PRO_5032400491" description="Protein kinase domain-containing protein" evidence="16">
    <location>
        <begin position="38"/>
        <end position="813"/>
    </location>
</feature>
<keyword evidence="8" id="KW-0418">Kinase</keyword>
<sequence length="813" mass="88650">MVERRYGPCASHGFFLLRLLLPFLFFFSFIDVPPAAAATTTTTQSPPLTDTQKSIMNDIASLVNSESASANTSRNLSADLGYFPKLKSFNASTNKLSGHVPTSMVGSLLELVLSGNQLSGSIPLGLFRYENLTLLDLSQNYLSGPVPDEFMGLPKLETLLLSGNKLIGEIPASLSNVTTLSRFAANQNYLTGPIASWITKHVRMLDLSYNNLSGTIPSDFLLHQGLRSVDLTGNMLSGAIPGTLSQSLYRLRLGGNQLGENIPVSVCDTLSMTSLELDGNQLIGNIPPELGGCKSLSLLNLASNNLNGSVPDSIGKLDKLVVLKLQKNNLSGPIPSTFSDLRSLTTLNLSHNHLSGSIPSELGSSSELGILDLSYNNLTGEVPSSLWNLQSLTQLVLSYNNLSGFVPSLRQSVYIDIVGNPDLVTGTGNNNYTPSHSTHKRRAHNVVVTIFAAASAPVGICFLVVIATISSPKRTYRVDNVRIPPGEDASQITKGGLITMNCFRTSAIMFMKEKQDEWRITAFQTLNFEAADILQGLNEENLVGSGGSGQVYRVTYTNRYNRSIGVVAVKQIRSFGSLDELMEHEFESEASILCNIRHNNIVKLLCCFSGTDSKLLVYDYMDNGSLDRWLHGDYVLRAGHPMARVRPVQRVPLDWPTRLIVAVGAAQGLCYMHHHCSPPIIHRDVKTSNILLDSEFRAKYAYTRKVNEKVDVFGFGVVLLELTTDKNANDGGDHGSLAEWAGHHSRSGVSIPDATDICIRYAGYADEIETVFRLGVKCTANSPSSRPTMEDVLQILLKCSEQTLRKSRLECTP</sequence>
<dbReference type="GO" id="GO:0033612">
    <property type="term" value="F:receptor serine/threonine kinase binding"/>
    <property type="evidence" value="ECO:0007669"/>
    <property type="project" value="TreeGrafter"/>
</dbReference>
<name>A0A811RDQ3_9POAL</name>
<evidence type="ECO:0000256" key="1">
    <source>
        <dbReference type="ARBA" id="ARBA00004162"/>
    </source>
</evidence>
<protein>
    <recommendedName>
        <fullName evidence="17">Protein kinase domain-containing protein</fullName>
    </recommendedName>
</protein>
<dbReference type="SMART" id="SM00369">
    <property type="entry name" value="LRR_TYP"/>
    <property type="match status" value="5"/>
</dbReference>
<gene>
    <name evidence="18" type="ORF">NCGR_LOCUS51446</name>
</gene>
<feature type="domain" description="Protein kinase" evidence="17">
    <location>
        <begin position="537"/>
        <end position="813"/>
    </location>
</feature>
<dbReference type="FunFam" id="3.80.10.10:FF:000095">
    <property type="entry name" value="LRR receptor-like serine/threonine-protein kinase GSO1"/>
    <property type="match status" value="1"/>
</dbReference>
<dbReference type="Gene3D" id="3.80.10.10">
    <property type="entry name" value="Ribonuclease Inhibitor"/>
    <property type="match status" value="2"/>
</dbReference>
<dbReference type="PROSITE" id="PS50011">
    <property type="entry name" value="PROTEIN_KINASE_DOM"/>
    <property type="match status" value="1"/>
</dbReference>
<dbReference type="Proteomes" id="UP000604825">
    <property type="component" value="Unassembled WGS sequence"/>
</dbReference>
<keyword evidence="4" id="KW-0808">Transferase</keyword>
<dbReference type="InterPro" id="IPR032675">
    <property type="entry name" value="LRR_dom_sf"/>
</dbReference>
<evidence type="ECO:0000256" key="9">
    <source>
        <dbReference type="ARBA" id="ARBA00022840"/>
    </source>
</evidence>
<comment type="caution">
    <text evidence="18">The sequence shown here is derived from an EMBL/GenBank/DDBJ whole genome shotgun (WGS) entry which is preliminary data.</text>
</comment>
<dbReference type="GO" id="GO:0004674">
    <property type="term" value="F:protein serine/threonine kinase activity"/>
    <property type="evidence" value="ECO:0007669"/>
    <property type="project" value="UniProtKB-KW"/>
</dbReference>
<evidence type="ECO:0000256" key="8">
    <source>
        <dbReference type="ARBA" id="ARBA00022777"/>
    </source>
</evidence>
<dbReference type="InterPro" id="IPR000719">
    <property type="entry name" value="Prot_kinase_dom"/>
</dbReference>
<dbReference type="PANTHER" id="PTHR48056">
    <property type="entry name" value="LRR RECEPTOR-LIKE SERINE/THREONINE-PROTEIN KINASE-RELATED"/>
    <property type="match status" value="1"/>
</dbReference>
<keyword evidence="11 15" id="KW-0472">Membrane</keyword>
<dbReference type="AlphaFoldDB" id="A0A811RDQ3"/>
<evidence type="ECO:0000256" key="7">
    <source>
        <dbReference type="ARBA" id="ARBA00022741"/>
    </source>
</evidence>
<dbReference type="Pfam" id="PF13855">
    <property type="entry name" value="LRR_8"/>
    <property type="match status" value="2"/>
</dbReference>
<dbReference type="GO" id="GO:0005886">
    <property type="term" value="C:plasma membrane"/>
    <property type="evidence" value="ECO:0007669"/>
    <property type="project" value="UniProtKB-SubCell"/>
</dbReference>
<dbReference type="InterPro" id="IPR001245">
    <property type="entry name" value="Ser-Thr/Tyr_kinase_cat_dom"/>
</dbReference>
<evidence type="ECO:0000256" key="2">
    <source>
        <dbReference type="ARBA" id="ARBA00022527"/>
    </source>
</evidence>
<evidence type="ECO:0000256" key="10">
    <source>
        <dbReference type="ARBA" id="ARBA00022989"/>
    </source>
</evidence>
<dbReference type="SUPFAM" id="SSF56112">
    <property type="entry name" value="Protein kinase-like (PK-like)"/>
    <property type="match status" value="1"/>
</dbReference>
<keyword evidence="2" id="KW-0723">Serine/threonine-protein kinase</keyword>
<dbReference type="PANTHER" id="PTHR48056:SF29">
    <property type="entry name" value="RECEPTOR-LIKE PROTEIN KINASE HSL1"/>
    <property type="match status" value="1"/>
</dbReference>
<evidence type="ECO:0000256" key="11">
    <source>
        <dbReference type="ARBA" id="ARBA00023136"/>
    </source>
</evidence>
<evidence type="ECO:0000256" key="12">
    <source>
        <dbReference type="ARBA" id="ARBA00023170"/>
    </source>
</evidence>
<dbReference type="PRINTS" id="PR00019">
    <property type="entry name" value="LEURICHRPT"/>
</dbReference>
<dbReference type="InterPro" id="IPR017441">
    <property type="entry name" value="Protein_kinase_ATP_BS"/>
</dbReference>